<sequence length="310" mass="37274">MRKSQSSLLLKSSFMSQRQTLPTLIQKIGVRYATQYELTTQNNIPSHLDNLELIRIQEKYKWKCEELDRTKQSIEREHKTLEDRANQLKKGEKEIRKLTNLIEEKLIQLHQQEESLRERVQSFEQKVKDQEQQFILLQQQLEEQSNQLNIEKNKLQIREKNIKEKEYITELKSKEIEQYIARLKYYTQNTNQKENYYHLQIDNLNSNLQTIVQHELSIKNIEQQLSQQVKSLEKVEQNLIQQLENCKQSEQIIDQQELKIQVSEDLINRKLEWDQKQIISAKNSQTSLFNFENSRMEISHFVHSALSQNY</sequence>
<comment type="caution">
    <text evidence="2">The sequence shown here is derived from an EMBL/GenBank/DDBJ whole genome shotgun (WGS) entry which is preliminary data.</text>
</comment>
<evidence type="ECO:0000256" key="1">
    <source>
        <dbReference type="SAM" id="Coils"/>
    </source>
</evidence>
<dbReference type="EMBL" id="CAJJDM010000054">
    <property type="protein sequence ID" value="CAD8075571.1"/>
    <property type="molecule type" value="Genomic_DNA"/>
</dbReference>
<evidence type="ECO:0000313" key="2">
    <source>
        <dbReference type="EMBL" id="CAD8075571.1"/>
    </source>
</evidence>
<keyword evidence="4" id="KW-1185">Reference proteome</keyword>
<dbReference type="AlphaFoldDB" id="A0A8S1MBT0"/>
<organism evidence="2 4">
    <name type="scientific">Paramecium primaurelia</name>
    <dbReference type="NCBI Taxonomy" id="5886"/>
    <lineage>
        <taxon>Eukaryota</taxon>
        <taxon>Sar</taxon>
        <taxon>Alveolata</taxon>
        <taxon>Ciliophora</taxon>
        <taxon>Intramacronucleata</taxon>
        <taxon>Oligohymenophorea</taxon>
        <taxon>Peniculida</taxon>
        <taxon>Parameciidae</taxon>
        <taxon>Paramecium</taxon>
    </lineage>
</organism>
<accession>A0A8S1MBT0</accession>
<proteinExistence type="predicted"/>
<feature type="coiled-coil region" evidence="1">
    <location>
        <begin position="57"/>
        <end position="165"/>
    </location>
</feature>
<gene>
    <name evidence="2" type="ORF">PPRIM_AZ9-3.1.T0540272</name>
    <name evidence="3" type="ORF">PPRIM_AZ9-3.1.T0540273</name>
</gene>
<evidence type="ECO:0000313" key="3">
    <source>
        <dbReference type="EMBL" id="CAD8075573.1"/>
    </source>
</evidence>
<dbReference type="EMBL" id="CAJJDM010000054">
    <property type="protein sequence ID" value="CAD8075573.1"/>
    <property type="molecule type" value="Genomic_DNA"/>
</dbReference>
<protein>
    <submittedName>
        <fullName evidence="2">Uncharacterized protein</fullName>
    </submittedName>
</protein>
<dbReference type="Proteomes" id="UP000688137">
    <property type="component" value="Unassembled WGS sequence"/>
</dbReference>
<dbReference type="OMA" id="KQSEQIF"/>
<name>A0A8S1MBT0_PARPR</name>
<keyword evidence="1" id="KW-0175">Coiled coil</keyword>
<reference evidence="2" key="1">
    <citation type="submission" date="2021-01" db="EMBL/GenBank/DDBJ databases">
        <authorList>
            <consortium name="Genoscope - CEA"/>
            <person name="William W."/>
        </authorList>
    </citation>
    <scope>NUCLEOTIDE SEQUENCE</scope>
</reference>
<evidence type="ECO:0000313" key="4">
    <source>
        <dbReference type="Proteomes" id="UP000688137"/>
    </source>
</evidence>
<feature type="coiled-coil region" evidence="1">
    <location>
        <begin position="218"/>
        <end position="252"/>
    </location>
</feature>